<feature type="transmembrane region" description="Helical" evidence="1">
    <location>
        <begin position="45"/>
        <end position="63"/>
    </location>
</feature>
<dbReference type="PATRIC" id="fig|1393034.3.peg.212"/>
<keyword evidence="1" id="KW-1133">Transmembrane helix</keyword>
<dbReference type="OrthoDB" id="1701895at2"/>
<name>A0A133XX91_9ACTN</name>
<evidence type="ECO:0000256" key="1">
    <source>
        <dbReference type="SAM" id="Phobius"/>
    </source>
</evidence>
<accession>A0A133XX91</accession>
<dbReference type="AlphaFoldDB" id="A0A133XX91"/>
<comment type="caution">
    <text evidence="2">The sequence shown here is derived from an EMBL/GenBank/DDBJ whole genome shotgun (WGS) entry which is preliminary data.</text>
</comment>
<feature type="transmembrane region" description="Helical" evidence="1">
    <location>
        <begin position="93"/>
        <end position="114"/>
    </location>
</feature>
<dbReference type="Proteomes" id="UP000070675">
    <property type="component" value="Unassembled WGS sequence"/>
</dbReference>
<dbReference type="RefSeq" id="WP_066304559.1">
    <property type="nucleotide sequence ID" value="NZ_KQ959484.1"/>
</dbReference>
<sequence length="120" mass="13521">MKHTPVEKTVKSNFKMNFKTQMLYLGPLAIAEIAFPFLIHDTGMAMFLLLLVLPLLIFAVSFVYGKKYGFSWPFSAIVGLIWLPNLAMLNESAAIYIFIFGVVSYIGQICGSLFEQGRLF</sequence>
<dbReference type="STRING" id="1393034.HMPREF3192_00216"/>
<proteinExistence type="predicted"/>
<gene>
    <name evidence="2" type="ORF">HMPREF3192_00216</name>
</gene>
<dbReference type="EMBL" id="LSCR01000002">
    <property type="protein sequence ID" value="KXB35565.1"/>
    <property type="molecule type" value="Genomic_DNA"/>
</dbReference>
<organism evidence="2 3">
    <name type="scientific">Atopobium deltae</name>
    <dbReference type="NCBI Taxonomy" id="1393034"/>
    <lineage>
        <taxon>Bacteria</taxon>
        <taxon>Bacillati</taxon>
        <taxon>Actinomycetota</taxon>
        <taxon>Coriobacteriia</taxon>
        <taxon>Coriobacteriales</taxon>
        <taxon>Atopobiaceae</taxon>
        <taxon>Atopobium</taxon>
    </lineage>
</organism>
<evidence type="ECO:0000313" key="2">
    <source>
        <dbReference type="EMBL" id="KXB35565.1"/>
    </source>
</evidence>
<keyword evidence="3" id="KW-1185">Reference proteome</keyword>
<feature type="transmembrane region" description="Helical" evidence="1">
    <location>
        <begin position="70"/>
        <end position="87"/>
    </location>
</feature>
<evidence type="ECO:0000313" key="3">
    <source>
        <dbReference type="Proteomes" id="UP000070675"/>
    </source>
</evidence>
<keyword evidence="1" id="KW-0472">Membrane</keyword>
<protein>
    <submittedName>
        <fullName evidence="2">Uncharacterized protein</fullName>
    </submittedName>
</protein>
<keyword evidence="1" id="KW-0812">Transmembrane</keyword>
<feature type="transmembrane region" description="Helical" evidence="1">
    <location>
        <begin position="21"/>
        <end position="39"/>
    </location>
</feature>
<reference evidence="3" key="1">
    <citation type="submission" date="2016-01" db="EMBL/GenBank/DDBJ databases">
        <authorList>
            <person name="Mitreva M."/>
            <person name="Pepin K.H."/>
            <person name="Mihindukulasuriya K.A."/>
            <person name="Fulton R."/>
            <person name="Fronick C."/>
            <person name="O'Laughlin M."/>
            <person name="Miner T."/>
            <person name="Herter B."/>
            <person name="Rosa B.A."/>
            <person name="Cordes M."/>
            <person name="Tomlinson C."/>
            <person name="Wollam A."/>
            <person name="Palsikar V.B."/>
            <person name="Mardis E.R."/>
            <person name="Wilson R.K."/>
        </authorList>
    </citation>
    <scope>NUCLEOTIDE SEQUENCE [LARGE SCALE GENOMIC DNA]</scope>
    <source>
        <strain evidence="3">DNF00019</strain>
    </source>
</reference>